<keyword evidence="6" id="KW-0378">Hydrolase</keyword>
<dbReference type="VEuPathDB" id="FungiDB:C8Q69DRAFT_127033"/>
<dbReference type="PANTHER" id="PTHR21445:SF0">
    <property type="entry name" value="APURINIC-APYRIMIDINIC ENDONUCLEASE"/>
    <property type="match status" value="1"/>
</dbReference>
<sequence>MPARSSRSAGFAAESPSPSSKSSTAATDAMQRNAPKKGSKRGVEDATEVGSPLRRSKRSRTSLASDLPSPAPTASGNEIIPDEDIDKVNGATPTEDDTGTVQRGKKQRKTKTVAEVTEKAEVSASVKSNKRARATRTKASYVDQDVDAEIDEEVKEEEEEEEQEIVVKKTVKRKRKTKEEKDAEAMPLAARTQGLRMFVGAHVSAAKGVQNAVTNSVHIGGNAFALFLKSQRKWDNPPLQDEHRDAFRQLCVEHKYDPAKFVLPHGSYLVNLAQENKAKAKQGYDSFLEDLQRCEDLGIKLYNFHPGSANQSTLSSALSRLAEALTNALSATKTVIPVLETMCGHGTTIGSNLSDFRDLIALIPEKYHDRIGICVDTCHSFAAGYDLVSPAGFQAFMKEFDDLIGLKYLRALHLNDSKAPRGSKRDLHANIGTGFLGLRAFHNVMNEKRFEGLPMILETPIDRPDPSYLPSGETTAVPEASEEPTHDSCAEESEAEDTKSKKGKKSKRPVGARPPTIPDYNVWVREIKLLESLIGMDPESAEFKTLEAQLSEEGRAERERLQDQYDRKLEADEKKRKKELEKQNQRSLEDMFGSGNAKKGAGKAMKAAPKGKARGKKVKSGSESGSE</sequence>
<dbReference type="Proteomes" id="UP000283841">
    <property type="component" value="Unassembled WGS sequence"/>
</dbReference>
<dbReference type="Pfam" id="PF01261">
    <property type="entry name" value="AP_endonuc_2"/>
    <property type="match status" value="1"/>
</dbReference>
<proteinExistence type="inferred from homology"/>
<dbReference type="PANTHER" id="PTHR21445">
    <property type="entry name" value="ENDONUCLEASE IV ENDODEOXYRIBONUCLEASE IV"/>
    <property type="match status" value="1"/>
</dbReference>
<feature type="region of interest" description="Disordered" evidence="9">
    <location>
        <begin position="550"/>
        <end position="627"/>
    </location>
</feature>
<keyword evidence="12" id="KW-1185">Reference proteome</keyword>
<feature type="compositionally biased region" description="Low complexity" evidence="9">
    <location>
        <begin position="593"/>
        <end position="608"/>
    </location>
</feature>
<dbReference type="PROSITE" id="PS00730">
    <property type="entry name" value="AP_NUCLEASE_F2_2"/>
    <property type="match status" value="1"/>
</dbReference>
<feature type="domain" description="Xylose isomerase-like TIM barrel" evidence="10">
    <location>
        <begin position="218"/>
        <end position="466"/>
    </location>
</feature>
<dbReference type="InterPro" id="IPR036237">
    <property type="entry name" value="Xyl_isomerase-like_sf"/>
</dbReference>
<feature type="compositionally biased region" description="Basic and acidic residues" evidence="9">
    <location>
        <begin position="552"/>
        <end position="589"/>
    </location>
</feature>
<evidence type="ECO:0000256" key="4">
    <source>
        <dbReference type="ARBA" id="ARBA00022723"/>
    </source>
</evidence>
<feature type="compositionally biased region" description="Basic residues" evidence="9">
    <location>
        <begin position="501"/>
        <end position="510"/>
    </location>
</feature>
<dbReference type="InterPro" id="IPR013022">
    <property type="entry name" value="Xyl_isomerase-like_TIM-brl"/>
</dbReference>
<dbReference type="HAMAP" id="MF_00152">
    <property type="entry name" value="Nfo"/>
    <property type="match status" value="1"/>
</dbReference>
<dbReference type="SMART" id="SM00518">
    <property type="entry name" value="AP2Ec"/>
    <property type="match status" value="1"/>
</dbReference>
<dbReference type="GO" id="GO:0005634">
    <property type="term" value="C:nucleus"/>
    <property type="evidence" value="ECO:0007669"/>
    <property type="project" value="TreeGrafter"/>
</dbReference>
<dbReference type="EMBL" id="RCNU01000019">
    <property type="protein sequence ID" value="RWQ91553.1"/>
    <property type="molecule type" value="Genomic_DNA"/>
</dbReference>
<dbReference type="FunFam" id="3.20.20.150:FF:000001">
    <property type="entry name" value="Probable endonuclease 4"/>
    <property type="match status" value="1"/>
</dbReference>
<dbReference type="GO" id="GO:0016829">
    <property type="term" value="F:lyase activity"/>
    <property type="evidence" value="ECO:0007669"/>
    <property type="project" value="UniProtKB-KW"/>
</dbReference>
<dbReference type="PROSITE" id="PS00731">
    <property type="entry name" value="AP_NUCLEASE_F2_3"/>
    <property type="match status" value="1"/>
</dbReference>
<dbReference type="GO" id="GO:0008270">
    <property type="term" value="F:zinc ion binding"/>
    <property type="evidence" value="ECO:0007669"/>
    <property type="project" value="InterPro"/>
</dbReference>
<gene>
    <name evidence="11" type="ORF">C8Q69DRAFT_127033</name>
</gene>
<accession>A0A443HI84</accession>
<keyword evidence="11" id="KW-0456">Lyase</keyword>
<dbReference type="GO" id="GO:0003677">
    <property type="term" value="F:DNA binding"/>
    <property type="evidence" value="ECO:0007669"/>
    <property type="project" value="InterPro"/>
</dbReference>
<keyword evidence="8" id="KW-0234">DNA repair</keyword>
<evidence type="ECO:0000256" key="8">
    <source>
        <dbReference type="ARBA" id="ARBA00023204"/>
    </source>
</evidence>
<dbReference type="InterPro" id="IPR001719">
    <property type="entry name" value="AP_endonuc_2"/>
</dbReference>
<comment type="similarity">
    <text evidence="2">Belongs to the AP endonuclease 2 family.</text>
</comment>
<feature type="compositionally biased region" description="Low complexity" evidence="9">
    <location>
        <begin position="12"/>
        <end position="29"/>
    </location>
</feature>
<dbReference type="InterPro" id="IPR018246">
    <property type="entry name" value="AP_endonuc_F2_Zn_BS"/>
</dbReference>
<keyword evidence="7" id="KW-0862">Zinc</keyword>
<evidence type="ECO:0000256" key="5">
    <source>
        <dbReference type="ARBA" id="ARBA00022763"/>
    </source>
</evidence>
<evidence type="ECO:0000313" key="11">
    <source>
        <dbReference type="EMBL" id="RWQ91553.1"/>
    </source>
</evidence>
<dbReference type="RefSeq" id="XP_028481198.1">
    <property type="nucleotide sequence ID" value="XM_028625266.1"/>
</dbReference>
<evidence type="ECO:0000256" key="6">
    <source>
        <dbReference type="ARBA" id="ARBA00022801"/>
    </source>
</evidence>
<reference evidence="11 12" key="1">
    <citation type="journal article" date="2018" name="Front. Microbiol.">
        <title>Genomic and genetic insights into a cosmopolitan fungus, Paecilomyces variotii (Eurotiales).</title>
        <authorList>
            <person name="Urquhart A.S."/>
            <person name="Mondo S.J."/>
            <person name="Makela M.R."/>
            <person name="Hane J.K."/>
            <person name="Wiebenga A."/>
            <person name="He G."/>
            <person name="Mihaltcheva S."/>
            <person name="Pangilinan J."/>
            <person name="Lipzen A."/>
            <person name="Barry K."/>
            <person name="de Vries R.P."/>
            <person name="Grigoriev I.V."/>
            <person name="Idnurm A."/>
        </authorList>
    </citation>
    <scope>NUCLEOTIDE SEQUENCE [LARGE SCALE GENOMIC DNA]</scope>
    <source>
        <strain evidence="11 12">CBS 101075</strain>
    </source>
</reference>
<protein>
    <recommendedName>
        <fullName evidence="3">Apurinic-apyrimidinic endonuclease 1</fullName>
    </recommendedName>
</protein>
<dbReference type="GO" id="GO:0006284">
    <property type="term" value="P:base-excision repair"/>
    <property type="evidence" value="ECO:0007669"/>
    <property type="project" value="TreeGrafter"/>
</dbReference>
<comment type="cofactor">
    <cofactor evidence="1">
        <name>Zn(2+)</name>
        <dbReference type="ChEBI" id="CHEBI:29105"/>
    </cofactor>
</comment>
<dbReference type="STRING" id="264951.A0A443HI84"/>
<evidence type="ECO:0000256" key="9">
    <source>
        <dbReference type="SAM" id="MobiDB-lite"/>
    </source>
</evidence>
<keyword evidence="4" id="KW-0479">Metal-binding</keyword>
<feature type="region of interest" description="Disordered" evidence="9">
    <location>
        <begin position="461"/>
        <end position="517"/>
    </location>
</feature>
<comment type="caution">
    <text evidence="11">The sequence shown here is derived from an EMBL/GenBank/DDBJ whole genome shotgun (WGS) entry which is preliminary data.</text>
</comment>
<evidence type="ECO:0000259" key="10">
    <source>
        <dbReference type="Pfam" id="PF01261"/>
    </source>
</evidence>
<keyword evidence="5" id="KW-0227">DNA damage</keyword>
<evidence type="ECO:0000256" key="2">
    <source>
        <dbReference type="ARBA" id="ARBA00005340"/>
    </source>
</evidence>
<dbReference type="NCBIfam" id="TIGR00587">
    <property type="entry name" value="nfo"/>
    <property type="match status" value="1"/>
</dbReference>
<evidence type="ECO:0000256" key="7">
    <source>
        <dbReference type="ARBA" id="ARBA00022833"/>
    </source>
</evidence>
<dbReference type="SUPFAM" id="SSF51658">
    <property type="entry name" value="Xylose isomerase-like"/>
    <property type="match status" value="1"/>
</dbReference>
<feature type="region of interest" description="Disordered" evidence="9">
    <location>
        <begin position="1"/>
        <end position="128"/>
    </location>
</feature>
<organism evidence="11 12">
    <name type="scientific">Byssochlamys spectabilis</name>
    <name type="common">Paecilomyces variotii</name>
    <dbReference type="NCBI Taxonomy" id="264951"/>
    <lineage>
        <taxon>Eukaryota</taxon>
        <taxon>Fungi</taxon>
        <taxon>Dikarya</taxon>
        <taxon>Ascomycota</taxon>
        <taxon>Pezizomycotina</taxon>
        <taxon>Eurotiomycetes</taxon>
        <taxon>Eurotiomycetidae</taxon>
        <taxon>Eurotiales</taxon>
        <taxon>Thermoascaceae</taxon>
        <taxon>Paecilomyces</taxon>
    </lineage>
</organism>
<feature type="compositionally biased region" description="Basic residues" evidence="9">
    <location>
        <begin position="609"/>
        <end position="619"/>
    </location>
</feature>
<dbReference type="GeneID" id="39594543"/>
<dbReference type="GO" id="GO:0005739">
    <property type="term" value="C:mitochondrion"/>
    <property type="evidence" value="ECO:0007669"/>
    <property type="project" value="TreeGrafter"/>
</dbReference>
<dbReference type="AlphaFoldDB" id="A0A443HI84"/>
<dbReference type="PROSITE" id="PS51432">
    <property type="entry name" value="AP_NUCLEASE_F2_4"/>
    <property type="match status" value="1"/>
</dbReference>
<evidence type="ECO:0000256" key="1">
    <source>
        <dbReference type="ARBA" id="ARBA00001947"/>
    </source>
</evidence>
<evidence type="ECO:0000256" key="3">
    <source>
        <dbReference type="ARBA" id="ARBA00021759"/>
    </source>
</evidence>
<dbReference type="GO" id="GO:0003906">
    <property type="term" value="F:DNA-(apurinic or apyrimidinic site) endonuclease activity"/>
    <property type="evidence" value="ECO:0007669"/>
    <property type="project" value="TreeGrafter"/>
</dbReference>
<dbReference type="CDD" id="cd00019">
    <property type="entry name" value="AP2Ec"/>
    <property type="match status" value="1"/>
</dbReference>
<dbReference type="GO" id="GO:0008081">
    <property type="term" value="F:phosphoric diester hydrolase activity"/>
    <property type="evidence" value="ECO:0007669"/>
    <property type="project" value="TreeGrafter"/>
</dbReference>
<dbReference type="Gene3D" id="3.20.20.150">
    <property type="entry name" value="Divalent-metal-dependent TIM barrel enzymes"/>
    <property type="match status" value="1"/>
</dbReference>
<name>A0A443HI84_BYSSP</name>
<evidence type="ECO:0000313" key="12">
    <source>
        <dbReference type="Proteomes" id="UP000283841"/>
    </source>
</evidence>